<sequence>MKPFVRVMKALSDPNRVKIIKMLHKRPMCVCELQAALGIAQPTVSNHLKVLEDAELVESAKAGQWVNYSLASGDAVYAGTLLDHLKTWLEDDPEVARLLGGLDEIRRENLCSTKPGR</sequence>
<dbReference type="InterPro" id="IPR036388">
    <property type="entry name" value="WH-like_DNA-bd_sf"/>
</dbReference>
<name>A0A7C3WHA6_9BACT</name>
<proteinExistence type="predicted"/>
<evidence type="ECO:0000256" key="3">
    <source>
        <dbReference type="ARBA" id="ARBA00023163"/>
    </source>
</evidence>
<evidence type="ECO:0000256" key="2">
    <source>
        <dbReference type="ARBA" id="ARBA00023125"/>
    </source>
</evidence>
<dbReference type="PANTHER" id="PTHR33154:SF33">
    <property type="entry name" value="TRANSCRIPTIONAL REPRESSOR SDPR"/>
    <property type="match status" value="1"/>
</dbReference>
<dbReference type="InterPro" id="IPR011991">
    <property type="entry name" value="ArsR-like_HTH"/>
</dbReference>
<dbReference type="CDD" id="cd00090">
    <property type="entry name" value="HTH_ARSR"/>
    <property type="match status" value="1"/>
</dbReference>
<feature type="domain" description="HTH arsR-type" evidence="4">
    <location>
        <begin position="1"/>
        <end position="96"/>
    </location>
</feature>
<evidence type="ECO:0000313" key="5">
    <source>
        <dbReference type="EMBL" id="HGG91523.1"/>
    </source>
</evidence>
<evidence type="ECO:0000259" key="4">
    <source>
        <dbReference type="PROSITE" id="PS50987"/>
    </source>
</evidence>
<dbReference type="EMBL" id="DSRP01000075">
    <property type="protein sequence ID" value="HGG91523.1"/>
    <property type="molecule type" value="Genomic_DNA"/>
</dbReference>
<dbReference type="SMART" id="SM00418">
    <property type="entry name" value="HTH_ARSR"/>
    <property type="match status" value="1"/>
</dbReference>
<dbReference type="AlphaFoldDB" id="A0A7C3WHA6"/>
<dbReference type="NCBIfam" id="NF033788">
    <property type="entry name" value="HTH_metalloreg"/>
    <property type="match status" value="1"/>
</dbReference>
<dbReference type="GO" id="GO:0003677">
    <property type="term" value="F:DNA binding"/>
    <property type="evidence" value="ECO:0007669"/>
    <property type="project" value="UniProtKB-KW"/>
</dbReference>
<dbReference type="PRINTS" id="PR00778">
    <property type="entry name" value="HTHARSR"/>
</dbReference>
<dbReference type="Gene3D" id="1.10.10.10">
    <property type="entry name" value="Winged helix-like DNA-binding domain superfamily/Winged helix DNA-binding domain"/>
    <property type="match status" value="1"/>
</dbReference>
<dbReference type="GO" id="GO:0003700">
    <property type="term" value="F:DNA-binding transcription factor activity"/>
    <property type="evidence" value="ECO:0007669"/>
    <property type="project" value="InterPro"/>
</dbReference>
<evidence type="ECO:0000256" key="1">
    <source>
        <dbReference type="ARBA" id="ARBA00023015"/>
    </source>
</evidence>
<organism evidence="5">
    <name type="scientific">Fundidesulfovibrio putealis</name>
    <dbReference type="NCBI Taxonomy" id="270496"/>
    <lineage>
        <taxon>Bacteria</taxon>
        <taxon>Pseudomonadati</taxon>
        <taxon>Thermodesulfobacteriota</taxon>
        <taxon>Desulfovibrionia</taxon>
        <taxon>Desulfovibrionales</taxon>
        <taxon>Desulfovibrionaceae</taxon>
        <taxon>Fundidesulfovibrio</taxon>
    </lineage>
</organism>
<dbReference type="SUPFAM" id="SSF46785">
    <property type="entry name" value="Winged helix' DNA-binding domain"/>
    <property type="match status" value="1"/>
</dbReference>
<dbReference type="InterPro" id="IPR001845">
    <property type="entry name" value="HTH_ArsR_DNA-bd_dom"/>
</dbReference>
<accession>A0A7C3WHA6</accession>
<comment type="caution">
    <text evidence="5">The sequence shown here is derived from an EMBL/GenBank/DDBJ whole genome shotgun (WGS) entry which is preliminary data.</text>
</comment>
<dbReference type="PROSITE" id="PS50987">
    <property type="entry name" value="HTH_ARSR_2"/>
    <property type="match status" value="1"/>
</dbReference>
<keyword evidence="1" id="KW-0805">Transcription regulation</keyword>
<dbReference type="PANTHER" id="PTHR33154">
    <property type="entry name" value="TRANSCRIPTIONAL REGULATOR, ARSR FAMILY"/>
    <property type="match status" value="1"/>
</dbReference>
<protein>
    <submittedName>
        <fullName evidence="5">ArsR family transcriptional regulator</fullName>
    </submittedName>
</protein>
<dbReference type="InterPro" id="IPR036390">
    <property type="entry name" value="WH_DNA-bd_sf"/>
</dbReference>
<gene>
    <name evidence="5" type="ORF">ENR59_01035</name>
</gene>
<keyword evidence="3" id="KW-0804">Transcription</keyword>
<dbReference type="InterPro" id="IPR051081">
    <property type="entry name" value="HTH_MetalResp_TranReg"/>
</dbReference>
<dbReference type="Pfam" id="PF01022">
    <property type="entry name" value="HTH_5"/>
    <property type="match status" value="1"/>
</dbReference>
<reference evidence="5" key="1">
    <citation type="journal article" date="2020" name="mSystems">
        <title>Genome- and Community-Level Interaction Insights into Carbon Utilization and Element Cycling Functions of Hydrothermarchaeota in Hydrothermal Sediment.</title>
        <authorList>
            <person name="Zhou Z."/>
            <person name="Liu Y."/>
            <person name="Xu W."/>
            <person name="Pan J."/>
            <person name="Luo Z.H."/>
            <person name="Li M."/>
        </authorList>
    </citation>
    <scope>NUCLEOTIDE SEQUENCE [LARGE SCALE GENOMIC DNA]</scope>
    <source>
        <strain evidence="5">SpSt-413</strain>
    </source>
</reference>
<keyword evidence="2" id="KW-0238">DNA-binding</keyword>